<protein>
    <submittedName>
        <fullName evidence="1">Uncharacterized protein</fullName>
    </submittedName>
</protein>
<proteinExistence type="predicted"/>
<accession>A0AAV3AS47</accession>
<sequence length="89" mass="9923">MPPPINNHPHVQASFGSYKIQSKLESLSSFPLCMAGAAASRIQNMRDEPVMDLGSDGFSYYLTRSLFENTPVLVVCSRWINVLKVVHLI</sequence>
<comment type="caution">
    <text evidence="1">The sequence shown here is derived from an EMBL/GenBank/DDBJ whole genome shotgun (WGS) entry which is preliminary data.</text>
</comment>
<dbReference type="Proteomes" id="UP001181693">
    <property type="component" value="Unassembled WGS sequence"/>
</dbReference>
<keyword evidence="2" id="KW-1185">Reference proteome</keyword>
<name>A0AAV3AS47_PYXAD</name>
<organism evidence="1 2">
    <name type="scientific">Pyxicephalus adspersus</name>
    <name type="common">African bullfrog</name>
    <dbReference type="NCBI Taxonomy" id="30357"/>
    <lineage>
        <taxon>Eukaryota</taxon>
        <taxon>Metazoa</taxon>
        <taxon>Chordata</taxon>
        <taxon>Craniata</taxon>
        <taxon>Vertebrata</taxon>
        <taxon>Euteleostomi</taxon>
        <taxon>Amphibia</taxon>
        <taxon>Batrachia</taxon>
        <taxon>Anura</taxon>
        <taxon>Neobatrachia</taxon>
        <taxon>Ranoidea</taxon>
        <taxon>Pyxicephalidae</taxon>
        <taxon>Pyxicephalinae</taxon>
        <taxon>Pyxicephalus</taxon>
    </lineage>
</organism>
<evidence type="ECO:0000313" key="1">
    <source>
        <dbReference type="EMBL" id="DBA29334.1"/>
    </source>
</evidence>
<dbReference type="AlphaFoldDB" id="A0AAV3AS47"/>
<evidence type="ECO:0000313" key="2">
    <source>
        <dbReference type="Proteomes" id="UP001181693"/>
    </source>
</evidence>
<gene>
    <name evidence="1" type="ORF">GDO54_009566</name>
</gene>
<reference evidence="1" key="1">
    <citation type="thesis" date="2020" institute="ProQuest LLC" country="789 East Eisenhower Parkway, Ann Arbor, MI, USA">
        <title>Comparative Genomics and Chromosome Evolution.</title>
        <authorList>
            <person name="Mudd A.B."/>
        </authorList>
    </citation>
    <scope>NUCLEOTIDE SEQUENCE</scope>
    <source>
        <strain evidence="1">1538</strain>
        <tissue evidence="1">Blood</tissue>
    </source>
</reference>
<dbReference type="EMBL" id="DYDO01000003">
    <property type="protein sequence ID" value="DBA29334.1"/>
    <property type="molecule type" value="Genomic_DNA"/>
</dbReference>